<evidence type="ECO:0000256" key="2">
    <source>
        <dbReference type="ARBA" id="ARBA00022630"/>
    </source>
</evidence>
<dbReference type="PANTHER" id="PTHR42887:SF1">
    <property type="entry name" value="BLR3961 PROTEIN"/>
    <property type="match status" value="1"/>
</dbReference>
<name>A0A6N9NLA5_9FLAO</name>
<dbReference type="Gene3D" id="3.50.50.60">
    <property type="entry name" value="FAD/NAD(P)-binding domain"/>
    <property type="match status" value="1"/>
</dbReference>
<dbReference type="Gene3D" id="2.40.30.10">
    <property type="entry name" value="Translation factors"/>
    <property type="match status" value="1"/>
</dbReference>
<dbReference type="Pfam" id="PF03486">
    <property type="entry name" value="HI0933_like"/>
    <property type="match status" value="1"/>
</dbReference>
<dbReference type="InterPro" id="IPR055178">
    <property type="entry name" value="RsdA/BaiN/AoA(So)-like_dom"/>
</dbReference>
<accession>A0A6N9NLA5</accession>
<reference evidence="6 7" key="1">
    <citation type="submission" date="2019-12" db="EMBL/GenBank/DDBJ databases">
        <authorList>
            <person name="Zhao J."/>
        </authorList>
    </citation>
    <scope>NUCLEOTIDE SEQUENCE [LARGE SCALE GENOMIC DNA]</scope>
    <source>
        <strain evidence="6 7">S-15</strain>
    </source>
</reference>
<dbReference type="InterPro" id="IPR023166">
    <property type="entry name" value="BaiN-like_dom_sf"/>
</dbReference>
<dbReference type="InterPro" id="IPR036188">
    <property type="entry name" value="FAD/NAD-bd_sf"/>
</dbReference>
<gene>
    <name evidence="6" type="ORF">GQN54_09045</name>
</gene>
<dbReference type="SUPFAM" id="SSF160996">
    <property type="entry name" value="HI0933 insert domain-like"/>
    <property type="match status" value="1"/>
</dbReference>
<dbReference type="NCBIfam" id="TIGR00275">
    <property type="entry name" value="aminoacetone oxidase family FAD-binding enzyme"/>
    <property type="match status" value="1"/>
</dbReference>
<evidence type="ECO:0000259" key="5">
    <source>
        <dbReference type="Pfam" id="PF22780"/>
    </source>
</evidence>
<dbReference type="InterPro" id="IPR057661">
    <property type="entry name" value="RsdA/BaiN/AoA(So)_Rossmann"/>
</dbReference>
<proteinExistence type="predicted"/>
<protein>
    <submittedName>
        <fullName evidence="6">TIGR03862 family flavoprotein</fullName>
    </submittedName>
</protein>
<keyword evidence="2" id="KW-0285">Flavoprotein</keyword>
<evidence type="ECO:0000259" key="4">
    <source>
        <dbReference type="Pfam" id="PF03486"/>
    </source>
</evidence>
<dbReference type="EMBL" id="WWNE01000007">
    <property type="protein sequence ID" value="NBG66261.1"/>
    <property type="molecule type" value="Genomic_DNA"/>
</dbReference>
<dbReference type="Pfam" id="PF22780">
    <property type="entry name" value="HI0933_like_1st"/>
    <property type="match status" value="1"/>
</dbReference>
<evidence type="ECO:0000256" key="1">
    <source>
        <dbReference type="ARBA" id="ARBA00001974"/>
    </source>
</evidence>
<dbReference type="Gene3D" id="1.10.8.260">
    <property type="entry name" value="HI0933 insert domain-like"/>
    <property type="match status" value="1"/>
</dbReference>
<organism evidence="6 7">
    <name type="scientific">Acidiluteibacter ferrifornacis</name>
    <dbReference type="NCBI Taxonomy" id="2692424"/>
    <lineage>
        <taxon>Bacteria</taxon>
        <taxon>Pseudomonadati</taxon>
        <taxon>Bacteroidota</taxon>
        <taxon>Flavobacteriia</taxon>
        <taxon>Flavobacteriales</taxon>
        <taxon>Cryomorphaceae</taxon>
        <taxon>Acidiluteibacter</taxon>
    </lineage>
</organism>
<keyword evidence="7" id="KW-1185">Reference proteome</keyword>
<dbReference type="AlphaFoldDB" id="A0A6N9NLA5"/>
<sequence>MKKKVAIIGGGPSALIAAFFLSEQFEVHIYEKEKTIGRKFLVAGKGGFNLTNAISPKELPFKYTPEPKLVSALAAFTNKSLRMWLAQLYIPTYEGTSGRVFPEEGIKPVEVLRRIEYTLLEKGVKIHTGFELIDFDTDLSLQFKNQKERKVDFLILALGGASWSKTGSDGNWIDWINKKGVTTVPFQASNCGIEINWPSSILEAHEGKPLKNIAVSCNGTTLKGEAVITKYGLEGNVIYPISALIRELIHKKLSLEILIDLKPQNTIEELIHKASNAKEYKRCWQLNTSQIALFKAYSDKESFLSVEKAAEIVKNLSIPIKGLRPVEEAISTVGGISFDAIEDDFSLKSNSNVFVMGEMLDWDAPTGGFLLQGCFSTGFWVAKKLSKKHSE</sequence>
<dbReference type="Proteomes" id="UP000470771">
    <property type="component" value="Unassembled WGS sequence"/>
</dbReference>
<evidence type="ECO:0000313" key="6">
    <source>
        <dbReference type="EMBL" id="NBG66261.1"/>
    </source>
</evidence>
<comment type="cofactor">
    <cofactor evidence="1">
        <name>FAD</name>
        <dbReference type="ChEBI" id="CHEBI:57692"/>
    </cofactor>
</comment>
<comment type="caution">
    <text evidence="6">The sequence shown here is derived from an EMBL/GenBank/DDBJ whole genome shotgun (WGS) entry which is preliminary data.</text>
</comment>
<evidence type="ECO:0000313" key="7">
    <source>
        <dbReference type="Proteomes" id="UP000470771"/>
    </source>
</evidence>
<dbReference type="InterPro" id="IPR022460">
    <property type="entry name" value="Flavoprotein_PP4765"/>
</dbReference>
<feature type="domain" description="RsdA/BaiN/AoA(So)-like Rossmann fold-like" evidence="4">
    <location>
        <begin position="4"/>
        <end position="383"/>
    </location>
</feature>
<evidence type="ECO:0000256" key="3">
    <source>
        <dbReference type="ARBA" id="ARBA00022827"/>
    </source>
</evidence>
<feature type="domain" description="RsdA/BaiN/AoA(So)-like insert" evidence="5">
    <location>
        <begin position="187"/>
        <end position="330"/>
    </location>
</feature>
<dbReference type="InterPro" id="IPR004792">
    <property type="entry name" value="BaiN-like"/>
</dbReference>
<dbReference type="SUPFAM" id="SSF51905">
    <property type="entry name" value="FAD/NAD(P)-binding domain"/>
    <property type="match status" value="1"/>
</dbReference>
<keyword evidence="3" id="KW-0274">FAD</keyword>
<dbReference type="PANTHER" id="PTHR42887">
    <property type="entry name" value="OS12G0638800 PROTEIN"/>
    <property type="match status" value="1"/>
</dbReference>
<dbReference type="NCBIfam" id="TIGR03862">
    <property type="entry name" value="flavo_PP4765"/>
    <property type="match status" value="1"/>
</dbReference>
<dbReference type="RefSeq" id="WP_160633220.1">
    <property type="nucleotide sequence ID" value="NZ_WWNE01000007.1"/>
</dbReference>